<dbReference type="PROSITE" id="PS50238">
    <property type="entry name" value="RHOGAP"/>
    <property type="match status" value="1"/>
</dbReference>
<dbReference type="InterPro" id="IPR048869">
    <property type="entry name" value="OCRL-1_2_ASH"/>
</dbReference>
<dbReference type="SMART" id="SM00128">
    <property type="entry name" value="IPPc"/>
    <property type="match status" value="1"/>
</dbReference>
<dbReference type="AlphaFoldDB" id="A0A7S2SHQ8"/>
<dbReference type="Gene3D" id="2.60.40.10">
    <property type="entry name" value="Immunoglobulins"/>
    <property type="match status" value="1"/>
</dbReference>
<evidence type="ECO:0000256" key="3">
    <source>
        <dbReference type="ARBA" id="ARBA00022753"/>
    </source>
</evidence>
<dbReference type="GO" id="GO:0007165">
    <property type="term" value="P:signal transduction"/>
    <property type="evidence" value="ECO:0007669"/>
    <property type="project" value="InterPro"/>
</dbReference>
<evidence type="ECO:0000259" key="5">
    <source>
        <dbReference type="PROSITE" id="PS50238"/>
    </source>
</evidence>
<dbReference type="SUPFAM" id="SSF48350">
    <property type="entry name" value="GTPase activation domain, GAP"/>
    <property type="match status" value="1"/>
</dbReference>
<dbReference type="InterPro" id="IPR000300">
    <property type="entry name" value="IPPc"/>
</dbReference>
<evidence type="ECO:0000313" key="6">
    <source>
        <dbReference type="EMBL" id="CAD9700455.1"/>
    </source>
</evidence>
<protein>
    <recommendedName>
        <fullName evidence="5">Rho-GAP domain-containing protein</fullName>
    </recommendedName>
</protein>
<dbReference type="EMBL" id="HBHJ01022709">
    <property type="protein sequence ID" value="CAD9700455.1"/>
    <property type="molecule type" value="Transcribed_RNA"/>
</dbReference>
<evidence type="ECO:0000256" key="2">
    <source>
        <dbReference type="ARBA" id="ARBA00004580"/>
    </source>
</evidence>
<gene>
    <name evidence="6" type="ORF">RMAR1173_LOCUS14971</name>
</gene>
<dbReference type="SUPFAM" id="SSF56219">
    <property type="entry name" value="DNase I-like"/>
    <property type="match status" value="1"/>
</dbReference>
<organism evidence="6">
    <name type="scientific">Rhizochromulina marina</name>
    <dbReference type="NCBI Taxonomy" id="1034831"/>
    <lineage>
        <taxon>Eukaryota</taxon>
        <taxon>Sar</taxon>
        <taxon>Stramenopiles</taxon>
        <taxon>Ochrophyta</taxon>
        <taxon>Dictyochophyceae</taxon>
        <taxon>Rhizochromulinales</taxon>
        <taxon>Rhizochromulina</taxon>
    </lineage>
</organism>
<keyword evidence="3" id="KW-0967">Endosome</keyword>
<dbReference type="Gene3D" id="3.60.10.10">
    <property type="entry name" value="Endonuclease/exonuclease/phosphatase"/>
    <property type="match status" value="1"/>
</dbReference>
<reference evidence="6" key="1">
    <citation type="submission" date="2021-01" db="EMBL/GenBank/DDBJ databases">
        <authorList>
            <person name="Corre E."/>
            <person name="Pelletier E."/>
            <person name="Niang G."/>
            <person name="Scheremetjew M."/>
            <person name="Finn R."/>
            <person name="Kale V."/>
            <person name="Holt S."/>
            <person name="Cochrane G."/>
            <person name="Meng A."/>
            <person name="Brown T."/>
            <person name="Cohen L."/>
        </authorList>
    </citation>
    <scope>NUCLEOTIDE SEQUENCE</scope>
    <source>
        <strain evidence="6">CCMP1243</strain>
    </source>
</reference>
<dbReference type="GO" id="GO:0030670">
    <property type="term" value="C:phagocytic vesicle membrane"/>
    <property type="evidence" value="ECO:0007669"/>
    <property type="project" value="UniProtKB-SubCell"/>
</dbReference>
<feature type="domain" description="Rho-GAP" evidence="5">
    <location>
        <begin position="560"/>
        <end position="739"/>
    </location>
</feature>
<dbReference type="GO" id="GO:0031901">
    <property type="term" value="C:early endosome membrane"/>
    <property type="evidence" value="ECO:0007669"/>
    <property type="project" value="UniProtKB-SubCell"/>
</dbReference>
<dbReference type="Pfam" id="PF00620">
    <property type="entry name" value="RhoGAP"/>
    <property type="match status" value="1"/>
</dbReference>
<dbReference type="Pfam" id="PF22669">
    <property type="entry name" value="Exo_endo_phos2"/>
    <property type="match status" value="1"/>
</dbReference>
<dbReference type="InterPro" id="IPR036691">
    <property type="entry name" value="Endo/exonu/phosph_ase_sf"/>
</dbReference>
<evidence type="ECO:0000256" key="1">
    <source>
        <dbReference type="ARBA" id="ARBA00004146"/>
    </source>
</evidence>
<evidence type="ECO:0000256" key="4">
    <source>
        <dbReference type="ARBA" id="ARBA00023329"/>
    </source>
</evidence>
<dbReference type="GO" id="GO:0004439">
    <property type="term" value="F:phosphatidylinositol-4,5-bisphosphate 5-phosphatase activity"/>
    <property type="evidence" value="ECO:0007669"/>
    <property type="project" value="TreeGrafter"/>
</dbReference>
<comment type="subcellular location">
    <subcellularLocation>
        <location evidence="2">Cytoplasmic vesicle</location>
        <location evidence="2">Phagosome membrane</location>
    </subcellularLocation>
    <subcellularLocation>
        <location evidence="1">Early endosome membrane</location>
    </subcellularLocation>
</comment>
<dbReference type="GO" id="GO:0046856">
    <property type="term" value="P:phosphatidylinositol dephosphorylation"/>
    <property type="evidence" value="ECO:0007669"/>
    <property type="project" value="InterPro"/>
</dbReference>
<dbReference type="Pfam" id="PF21310">
    <property type="entry name" value="OCRL-like_ASH"/>
    <property type="match status" value="1"/>
</dbReference>
<name>A0A7S2SHQ8_9STRA</name>
<keyword evidence="4" id="KW-0968">Cytoplasmic vesicle</keyword>
<dbReference type="InterPro" id="IPR013783">
    <property type="entry name" value="Ig-like_fold"/>
</dbReference>
<dbReference type="InterPro" id="IPR046985">
    <property type="entry name" value="IP5"/>
</dbReference>
<accession>A0A7S2SHQ8</accession>
<dbReference type="InterPro" id="IPR000198">
    <property type="entry name" value="RhoGAP_dom"/>
</dbReference>
<dbReference type="PANTHER" id="PTHR11200:SF300">
    <property type="entry name" value="TYPE II INOSITOL 1,4,5-TRISPHOSPHATE 5-PHOSPHATASE"/>
    <property type="match status" value="1"/>
</dbReference>
<sequence>MAALAEEQEEDRPSFDPKAAAFIREEWVTRQMNDRSREFTELRDIKIFCGTWNVNGKKPDPEEDLALWLQPEQNPDIYCLGFQEIVDLNAVNVVADGKSKERSSKWSEVIETTLNSSPDVQYSLVHEKHLVGIMLCIFVRVEHMQHLASVASQTVGVGVMGMMGNKGGASIRMRLRDTTLCFVAAHLAAHRDNVAGRNADFANIIQKTVFIHEGNGRVVGADSEGADPETDKAAIRPSDEWGRSAGMSGKSLGIMDHDLVFFIGDFNYRIVESIPTEDVFERVTQGDLAFLWKNDQLNLERSQGNVFQAFEEGLDPDNPPFPPTYKFQPKTSEYEQRPDKKLRAPAWCDRVMWHAKTKDHIDQQSYFSVTELKISDHKPVAALFNSKCKTEIQEKKKTVYQEVIRTLDKWENDSLPQLELDQSSVDFGPVRYMIESQRTIKISNISQVLASWRFTNKPMETDEHKHWLNVDPPYGMLIPGESASINIRILIDNRTAIELNKEQEQLDDILLLHLENGRDYFINVTAQYARSCFGMALDTLVRTPEPVRNVPILASPADKTDFTSQAKQPPLSVPKELWRLVDEIYQKGLEDRNLFLTQGNPSEVEQIRECLDTGTEFASCSVYSIADALWSFLKSLEQPIIPSALFPSTEIDAQSIQPWSRRFLEQLPPVNYNVFVYMISFFREVLLHSEANRLTPLKLAVVCCNCMGQSASEDGDERELQRLHSLQLIISHFLTTAMV</sequence>
<dbReference type="PANTHER" id="PTHR11200">
    <property type="entry name" value="INOSITOL 5-PHOSPHATASE"/>
    <property type="match status" value="1"/>
</dbReference>
<dbReference type="InterPro" id="IPR008936">
    <property type="entry name" value="Rho_GTPase_activation_prot"/>
</dbReference>
<dbReference type="SMART" id="SM00324">
    <property type="entry name" value="RhoGAP"/>
    <property type="match status" value="1"/>
</dbReference>
<proteinExistence type="predicted"/>
<dbReference type="Gene3D" id="1.10.555.10">
    <property type="entry name" value="Rho GTPase activation protein"/>
    <property type="match status" value="1"/>
</dbReference>